<evidence type="ECO:0000259" key="9">
    <source>
        <dbReference type="Pfam" id="PF12849"/>
    </source>
</evidence>
<evidence type="ECO:0000313" key="11">
    <source>
        <dbReference type="Proteomes" id="UP001156702"/>
    </source>
</evidence>
<keyword evidence="11" id="KW-1185">Reference proteome</keyword>
<evidence type="ECO:0000313" key="10">
    <source>
        <dbReference type="EMBL" id="GLR52315.1"/>
    </source>
</evidence>
<gene>
    <name evidence="10" type="primary">phoX</name>
    <name evidence="10" type="ORF">GCM10007923_35290</name>
</gene>
<proteinExistence type="inferred from homology"/>
<dbReference type="EMBL" id="BSOP01000030">
    <property type="protein sequence ID" value="GLR52315.1"/>
    <property type="molecule type" value="Genomic_DNA"/>
</dbReference>
<dbReference type="PANTHER" id="PTHR42996">
    <property type="entry name" value="PHOSPHATE-BINDING PROTEIN PSTS"/>
    <property type="match status" value="1"/>
</dbReference>
<evidence type="ECO:0000256" key="1">
    <source>
        <dbReference type="ARBA" id="ARBA00002841"/>
    </source>
</evidence>
<dbReference type="InterPro" id="IPR050962">
    <property type="entry name" value="Phosphate-bind_PstS"/>
</dbReference>
<dbReference type="SUPFAM" id="SSF53850">
    <property type="entry name" value="Periplasmic binding protein-like II"/>
    <property type="match status" value="1"/>
</dbReference>
<evidence type="ECO:0000256" key="3">
    <source>
        <dbReference type="ARBA" id="ARBA00011529"/>
    </source>
</evidence>
<evidence type="ECO:0000256" key="5">
    <source>
        <dbReference type="ARBA" id="ARBA00022448"/>
    </source>
</evidence>
<dbReference type="PIRSF" id="PIRSF002756">
    <property type="entry name" value="PstS"/>
    <property type="match status" value="1"/>
</dbReference>
<evidence type="ECO:0000256" key="4">
    <source>
        <dbReference type="ARBA" id="ARBA00021889"/>
    </source>
</evidence>
<dbReference type="Gene3D" id="3.40.190.10">
    <property type="entry name" value="Periplasmic binding protein-like II"/>
    <property type="match status" value="2"/>
</dbReference>
<dbReference type="PANTHER" id="PTHR42996:SF1">
    <property type="entry name" value="PHOSPHATE-BINDING PROTEIN PSTS"/>
    <property type="match status" value="1"/>
</dbReference>
<protein>
    <recommendedName>
        <fullName evidence="4 7">Phosphate-binding protein PstS</fullName>
    </recommendedName>
</protein>
<feature type="domain" description="PBP" evidence="9">
    <location>
        <begin position="30"/>
        <end position="306"/>
    </location>
</feature>
<dbReference type="InterPro" id="IPR005673">
    <property type="entry name" value="ABC_phos-bd_PstS"/>
</dbReference>
<feature type="signal peptide" evidence="8">
    <location>
        <begin position="1"/>
        <end position="33"/>
    </location>
</feature>
<evidence type="ECO:0000256" key="7">
    <source>
        <dbReference type="PIRNR" id="PIRNR002756"/>
    </source>
</evidence>
<dbReference type="RefSeq" id="WP_244768824.1">
    <property type="nucleotide sequence ID" value="NZ_BSOP01000030.1"/>
</dbReference>
<dbReference type="Pfam" id="PF12849">
    <property type="entry name" value="PBP_like_2"/>
    <property type="match status" value="1"/>
</dbReference>
<keyword evidence="8" id="KW-0732">Signal</keyword>
<reference evidence="11" key="1">
    <citation type="journal article" date="2019" name="Int. J. Syst. Evol. Microbiol.">
        <title>The Global Catalogue of Microorganisms (GCM) 10K type strain sequencing project: providing services to taxonomists for standard genome sequencing and annotation.</title>
        <authorList>
            <consortium name="The Broad Institute Genomics Platform"/>
            <consortium name="The Broad Institute Genome Sequencing Center for Infectious Disease"/>
            <person name="Wu L."/>
            <person name="Ma J."/>
        </authorList>
    </citation>
    <scope>NUCLEOTIDE SEQUENCE [LARGE SCALE GENOMIC DNA]</scope>
    <source>
        <strain evidence="11">NBRC 102122</strain>
    </source>
</reference>
<comment type="subunit">
    <text evidence="3 7">The complex is composed of two ATP-binding proteins (PstB), two transmembrane proteins (PstC and PstA) and a solute-binding protein (PstS).</text>
</comment>
<name>A0ABQ5ZHM6_9HYPH</name>
<dbReference type="NCBIfam" id="TIGR00975">
    <property type="entry name" value="3a0107s03"/>
    <property type="match status" value="1"/>
</dbReference>
<sequence length="359" mass="37963">MVNLLRHPGCQVWRRLALALGALILLSVHAAHAEPIRGAGSTFAAPIIHLWSRDYEAMRTDGGDFTSPDWRVDYEPVGSLAGIMRLDQLETDFAATDAPLPSDELKKRGYTQFPIVMGGIVVVANLDGVGAEALRLSGPVLADIYLGKVTTWSDPAIKVLNPDLALPDAAIAVFHREDGSGSTLTFTGFLAKASPEWAEKVGADTLVKWPLGKGEKGTGGLASLAAATKNSISYLEYGQVVRLGLPYATLESQAGTFVQPSPESFQAGLEGLAWDPATGSPATGTATVSDKAYPMAVVTYAVVPRDRGKGRVNRVLDLFRLAFSRGGDEASALGYIPVPPALAGKIEAYWTTNLGSVSN</sequence>
<evidence type="ECO:0000256" key="2">
    <source>
        <dbReference type="ARBA" id="ARBA00008725"/>
    </source>
</evidence>
<evidence type="ECO:0000256" key="6">
    <source>
        <dbReference type="ARBA" id="ARBA00022592"/>
    </source>
</evidence>
<comment type="similarity">
    <text evidence="2 7">Belongs to the PstS family.</text>
</comment>
<evidence type="ECO:0000256" key="8">
    <source>
        <dbReference type="SAM" id="SignalP"/>
    </source>
</evidence>
<organism evidence="10 11">
    <name type="scientific">Shinella yambaruensis</name>
    <dbReference type="NCBI Taxonomy" id="415996"/>
    <lineage>
        <taxon>Bacteria</taxon>
        <taxon>Pseudomonadati</taxon>
        <taxon>Pseudomonadota</taxon>
        <taxon>Alphaproteobacteria</taxon>
        <taxon>Hyphomicrobiales</taxon>
        <taxon>Rhizobiaceae</taxon>
        <taxon>Shinella</taxon>
    </lineage>
</organism>
<comment type="function">
    <text evidence="1 7">Part of the ABC transporter complex PstSACB involved in phosphate import.</text>
</comment>
<comment type="caution">
    <text evidence="10">The sequence shown here is derived from an EMBL/GenBank/DDBJ whole genome shotgun (WGS) entry which is preliminary data.</text>
</comment>
<dbReference type="CDD" id="cd13565">
    <property type="entry name" value="PBP2_PstS"/>
    <property type="match status" value="1"/>
</dbReference>
<dbReference type="InterPro" id="IPR024370">
    <property type="entry name" value="PBP_domain"/>
</dbReference>
<keyword evidence="5 7" id="KW-0813">Transport</keyword>
<feature type="chain" id="PRO_5046810753" description="Phosphate-binding protein PstS" evidence="8">
    <location>
        <begin position="34"/>
        <end position="359"/>
    </location>
</feature>
<accession>A0ABQ5ZHM6</accession>
<keyword evidence="6 7" id="KW-0592">Phosphate transport</keyword>
<dbReference type="Proteomes" id="UP001156702">
    <property type="component" value="Unassembled WGS sequence"/>
</dbReference>